<dbReference type="InterPro" id="IPR026533">
    <property type="entry name" value="NTPase/PRRC1"/>
</dbReference>
<feature type="domain" description="Non-canonical purine NTP phosphatase/PRRC1" evidence="12">
    <location>
        <begin position="6"/>
        <end position="174"/>
    </location>
</feature>
<dbReference type="Proteomes" id="UP000000390">
    <property type="component" value="Chromosome"/>
</dbReference>
<comment type="cofactor">
    <cofactor evidence="2">
        <name>Mg(2+)</name>
        <dbReference type="ChEBI" id="CHEBI:18420"/>
    </cofactor>
</comment>
<dbReference type="OrthoDB" id="52857at2157"/>
<evidence type="ECO:0000256" key="2">
    <source>
        <dbReference type="ARBA" id="ARBA00001946"/>
    </source>
</evidence>
<evidence type="ECO:0000259" key="12">
    <source>
        <dbReference type="Pfam" id="PF01931"/>
    </source>
</evidence>
<protein>
    <recommendedName>
        <fullName evidence="9">inosine/xanthosine triphosphatase</fullName>
        <ecNumber evidence="9">3.6.1.73</ecNumber>
    </recommendedName>
</protein>
<dbReference type="RefSeq" id="WP_008415961.1">
    <property type="nucleotide sequence ID" value="NC_014297.1"/>
</dbReference>
<evidence type="ECO:0000256" key="11">
    <source>
        <dbReference type="ARBA" id="ARBA00048781"/>
    </source>
</evidence>
<keyword evidence="16" id="KW-1185">Reference proteome</keyword>
<evidence type="ECO:0000256" key="4">
    <source>
        <dbReference type="ARBA" id="ARBA00022741"/>
    </source>
</evidence>
<dbReference type="GeneID" id="9420452"/>
<sequence length="180" mass="19000">MDVAVGSENPVKRGAVERVFESARVESRRVESGVSEQPVGRTETIVGARNRAQRSFGPDVAFAVGLEGGVADLSDGERSANAPEDDRFGGVEGLFLIMWAAVTDGKRIEIGSGPSVRLPDPISMEMIGGRELGPVLDDHLGTDRIAREQGAIGVFTGGRLDRETALAQAVACAAGHLFRD</sequence>
<dbReference type="EMBL" id="CP002062">
    <property type="protein sequence ID" value="ADJ16017.1"/>
    <property type="molecule type" value="Genomic_DNA"/>
</dbReference>
<comment type="cofactor">
    <cofactor evidence="1">
        <name>Mn(2+)</name>
        <dbReference type="ChEBI" id="CHEBI:29035"/>
    </cofactor>
</comment>
<evidence type="ECO:0000256" key="7">
    <source>
        <dbReference type="ARBA" id="ARBA00023080"/>
    </source>
</evidence>
<keyword evidence="5" id="KW-0378">Hydrolase</keyword>
<dbReference type="Proteomes" id="UP000011645">
    <property type="component" value="Unassembled WGS sequence"/>
</dbReference>
<dbReference type="PANTHER" id="PTHR34699">
    <property type="match status" value="1"/>
</dbReference>
<dbReference type="Pfam" id="PF01931">
    <property type="entry name" value="NTPase_I-T"/>
    <property type="match status" value="1"/>
</dbReference>
<evidence type="ECO:0000256" key="9">
    <source>
        <dbReference type="ARBA" id="ARBA00038901"/>
    </source>
</evidence>
<evidence type="ECO:0000256" key="10">
    <source>
        <dbReference type="ARBA" id="ARBA00048174"/>
    </source>
</evidence>
<evidence type="ECO:0000313" key="14">
    <source>
        <dbReference type="EMBL" id="ELY38113.1"/>
    </source>
</evidence>
<dbReference type="InterPro" id="IPR050299">
    <property type="entry name" value="YjjX_NTPase"/>
</dbReference>
<evidence type="ECO:0000313" key="16">
    <source>
        <dbReference type="Proteomes" id="UP000011645"/>
    </source>
</evidence>
<dbReference type="AlphaFoldDB" id="D8J7J7"/>
<dbReference type="HOGENOM" id="CLU_087417_0_0_2"/>
<keyword evidence="8" id="KW-0464">Manganese</keyword>
<reference evidence="14 16" key="2">
    <citation type="journal article" date="2014" name="PLoS Genet.">
        <title>Phylogenetically driven sequencing of extremely halophilic archaea reveals strategies for static and dynamic osmo-response.</title>
        <authorList>
            <person name="Becker E.A."/>
            <person name="Seitzer P.M."/>
            <person name="Tritt A."/>
            <person name="Larsen D."/>
            <person name="Krusor M."/>
            <person name="Yao A.I."/>
            <person name="Wu D."/>
            <person name="Madern D."/>
            <person name="Eisen J.A."/>
            <person name="Darling A.E."/>
            <person name="Facciotti M.T."/>
        </authorList>
    </citation>
    <scope>NUCLEOTIDE SEQUENCE [LARGE SCALE GENOMIC DNA]</scope>
    <source>
        <strain evidence="14">B3</strain>
        <strain evidence="16">DSM 18796 / CECT 7217 / JCM 14584 / KCTC 4019 / B3</strain>
    </source>
</reference>
<keyword evidence="7" id="KW-0546">Nucleotide metabolism</keyword>
<evidence type="ECO:0000256" key="5">
    <source>
        <dbReference type="ARBA" id="ARBA00022801"/>
    </source>
</evidence>
<dbReference type="GO" id="GO:0009117">
    <property type="term" value="P:nucleotide metabolic process"/>
    <property type="evidence" value="ECO:0007669"/>
    <property type="project" value="UniProtKB-KW"/>
</dbReference>
<dbReference type="GO" id="GO:0000166">
    <property type="term" value="F:nucleotide binding"/>
    <property type="evidence" value="ECO:0007669"/>
    <property type="project" value="UniProtKB-KW"/>
</dbReference>
<name>D8J7J7_HALJB</name>
<organism evidence="13 15">
    <name type="scientific">Halalkalicoccus jeotgali (strain DSM 18796 / CECT 7217 / JCM 14584 / KCTC 4019 / B3)</name>
    <dbReference type="NCBI Taxonomy" id="795797"/>
    <lineage>
        <taxon>Archaea</taxon>
        <taxon>Methanobacteriati</taxon>
        <taxon>Methanobacteriota</taxon>
        <taxon>Stenosarchaea group</taxon>
        <taxon>Halobacteria</taxon>
        <taxon>Halobacteriales</taxon>
        <taxon>Halococcaceae</taxon>
        <taxon>Halalkalicoccus</taxon>
    </lineage>
</organism>
<dbReference type="EC" id="3.6.1.73" evidence="9"/>
<evidence type="ECO:0000256" key="8">
    <source>
        <dbReference type="ARBA" id="ARBA00023211"/>
    </source>
</evidence>
<proteinExistence type="predicted"/>
<keyword evidence="6" id="KW-0460">Magnesium</keyword>
<evidence type="ECO:0000313" key="13">
    <source>
        <dbReference type="EMBL" id="ADJ16017.1"/>
    </source>
</evidence>
<gene>
    <name evidence="13" type="ordered locus">HacjB3_13180</name>
    <name evidence="14" type="ORF">C497_08384</name>
</gene>
<comment type="catalytic activity">
    <reaction evidence="10">
        <text>ITP + H2O = IDP + phosphate + H(+)</text>
        <dbReference type="Rhea" id="RHEA:28330"/>
        <dbReference type="ChEBI" id="CHEBI:15377"/>
        <dbReference type="ChEBI" id="CHEBI:15378"/>
        <dbReference type="ChEBI" id="CHEBI:43474"/>
        <dbReference type="ChEBI" id="CHEBI:58280"/>
        <dbReference type="ChEBI" id="CHEBI:61402"/>
        <dbReference type="EC" id="3.6.1.73"/>
    </reaction>
</comment>
<dbReference type="PANTHER" id="PTHR34699:SF2">
    <property type="entry name" value="NON-CANONICAL PURINE NTP PHOSPHATASE_PRRC1 DOMAIN-CONTAINING PROTEIN"/>
    <property type="match status" value="1"/>
</dbReference>
<dbReference type="PATRIC" id="fig|795797.18.peg.2635"/>
<dbReference type="Gene3D" id="3.90.950.10">
    <property type="match status" value="1"/>
</dbReference>
<dbReference type="SUPFAM" id="SSF52972">
    <property type="entry name" value="ITPase-like"/>
    <property type="match status" value="1"/>
</dbReference>
<dbReference type="GO" id="GO:0046872">
    <property type="term" value="F:metal ion binding"/>
    <property type="evidence" value="ECO:0007669"/>
    <property type="project" value="UniProtKB-KW"/>
</dbReference>
<reference evidence="13 15" key="1">
    <citation type="journal article" date="2010" name="J. Bacteriol.">
        <title>Complete genome sequence of Halalkalicoccus jeotgali B3(T), an extremely halophilic archaeon.</title>
        <authorList>
            <person name="Roh S.W."/>
            <person name="Nam Y.D."/>
            <person name="Nam S.H."/>
            <person name="Choi S.H."/>
            <person name="Park H.S."/>
            <person name="Bae J.W."/>
        </authorList>
    </citation>
    <scope>NUCLEOTIDE SEQUENCE [LARGE SCALE GENOMIC DNA]</scope>
    <source>
        <strain evidence="13">B3</strain>
        <strain evidence="15">DSM 18796 / CECT 7217 / JCM 14584 / KCTC 4019 / B3</strain>
    </source>
</reference>
<accession>D8J7J7</accession>
<dbReference type="EMBL" id="AOHV01000024">
    <property type="protein sequence ID" value="ELY38113.1"/>
    <property type="molecule type" value="Genomic_DNA"/>
</dbReference>
<dbReference type="KEGG" id="hje:HacjB3_13180"/>
<dbReference type="InterPro" id="IPR029001">
    <property type="entry name" value="ITPase-like_fam"/>
</dbReference>
<evidence type="ECO:0000256" key="3">
    <source>
        <dbReference type="ARBA" id="ARBA00022723"/>
    </source>
</evidence>
<dbReference type="GO" id="GO:0103023">
    <property type="term" value="F:ITPase activity"/>
    <property type="evidence" value="ECO:0007669"/>
    <property type="project" value="UniProtKB-EC"/>
</dbReference>
<evidence type="ECO:0000256" key="1">
    <source>
        <dbReference type="ARBA" id="ARBA00001936"/>
    </source>
</evidence>
<evidence type="ECO:0000313" key="15">
    <source>
        <dbReference type="Proteomes" id="UP000000390"/>
    </source>
</evidence>
<comment type="catalytic activity">
    <reaction evidence="11">
        <text>XTP + H2O = XDP + phosphate + H(+)</text>
        <dbReference type="Rhea" id="RHEA:28406"/>
        <dbReference type="ChEBI" id="CHEBI:15377"/>
        <dbReference type="ChEBI" id="CHEBI:15378"/>
        <dbReference type="ChEBI" id="CHEBI:43474"/>
        <dbReference type="ChEBI" id="CHEBI:59884"/>
        <dbReference type="ChEBI" id="CHEBI:61314"/>
        <dbReference type="EC" id="3.6.1.73"/>
    </reaction>
</comment>
<dbReference type="STRING" id="795797.HacjB3_13180"/>
<keyword evidence="4" id="KW-0547">Nucleotide-binding</keyword>
<evidence type="ECO:0000256" key="6">
    <source>
        <dbReference type="ARBA" id="ARBA00022842"/>
    </source>
</evidence>
<dbReference type="eggNOG" id="arCOG01221">
    <property type="taxonomic scope" value="Archaea"/>
</dbReference>
<keyword evidence="3" id="KW-0479">Metal-binding</keyword>